<feature type="transmembrane region" description="Helical" evidence="9">
    <location>
        <begin position="500"/>
        <end position="524"/>
    </location>
</feature>
<evidence type="ECO:0000256" key="4">
    <source>
        <dbReference type="ARBA" id="ARBA00022692"/>
    </source>
</evidence>
<evidence type="ECO:0000313" key="12">
    <source>
        <dbReference type="Proteomes" id="UP001172102"/>
    </source>
</evidence>
<dbReference type="Pfam" id="PF01699">
    <property type="entry name" value="Na_Ca_ex"/>
    <property type="match status" value="2"/>
</dbReference>
<dbReference type="PANTHER" id="PTHR31503:SF18">
    <property type="entry name" value="CA(2+)_H(+) EXCHANGER, PUTATIVE (EUROFUNG)-RELATED"/>
    <property type="match status" value="1"/>
</dbReference>
<evidence type="ECO:0000256" key="5">
    <source>
        <dbReference type="ARBA" id="ARBA00022989"/>
    </source>
</evidence>
<feature type="compositionally biased region" description="Polar residues" evidence="8">
    <location>
        <begin position="32"/>
        <end position="54"/>
    </location>
</feature>
<organism evidence="11 12">
    <name type="scientific">Lasiosphaeris hirsuta</name>
    <dbReference type="NCBI Taxonomy" id="260670"/>
    <lineage>
        <taxon>Eukaryota</taxon>
        <taxon>Fungi</taxon>
        <taxon>Dikarya</taxon>
        <taxon>Ascomycota</taxon>
        <taxon>Pezizomycotina</taxon>
        <taxon>Sordariomycetes</taxon>
        <taxon>Sordariomycetidae</taxon>
        <taxon>Sordariales</taxon>
        <taxon>Lasiosphaeriaceae</taxon>
        <taxon>Lasiosphaeris</taxon>
    </lineage>
</organism>
<dbReference type="GO" id="GO:0000329">
    <property type="term" value="C:fungal-type vacuole membrane"/>
    <property type="evidence" value="ECO:0007669"/>
    <property type="project" value="TreeGrafter"/>
</dbReference>
<comment type="similarity">
    <text evidence="2">Belongs to the Ca(2+):cation antiporter (CaCA) (TC 2.A.19) family.</text>
</comment>
<feature type="transmembrane region" description="Helical" evidence="9">
    <location>
        <begin position="213"/>
        <end position="232"/>
    </location>
</feature>
<keyword evidence="5 9" id="KW-1133">Transmembrane helix</keyword>
<feature type="transmembrane region" description="Helical" evidence="9">
    <location>
        <begin position="244"/>
        <end position="262"/>
    </location>
</feature>
<dbReference type="EMBL" id="JAUKUA010000001">
    <property type="protein sequence ID" value="KAK0730949.1"/>
    <property type="molecule type" value="Genomic_DNA"/>
</dbReference>
<dbReference type="Proteomes" id="UP001172102">
    <property type="component" value="Unassembled WGS sequence"/>
</dbReference>
<proteinExistence type="inferred from homology"/>
<evidence type="ECO:0000256" key="6">
    <source>
        <dbReference type="ARBA" id="ARBA00023065"/>
    </source>
</evidence>
<evidence type="ECO:0000256" key="2">
    <source>
        <dbReference type="ARBA" id="ARBA00008170"/>
    </source>
</evidence>
<feature type="transmembrane region" description="Helical" evidence="9">
    <location>
        <begin position="72"/>
        <end position="97"/>
    </location>
</feature>
<feature type="transmembrane region" description="Helical" evidence="9">
    <location>
        <begin position="560"/>
        <end position="580"/>
    </location>
</feature>
<feature type="transmembrane region" description="Helical" evidence="9">
    <location>
        <begin position="169"/>
        <end position="192"/>
    </location>
</feature>
<feature type="compositionally biased region" description="Polar residues" evidence="8">
    <location>
        <begin position="301"/>
        <end position="314"/>
    </location>
</feature>
<feature type="region of interest" description="Disordered" evidence="8">
    <location>
        <begin position="32"/>
        <end position="62"/>
    </location>
</feature>
<dbReference type="GO" id="GO:0012505">
    <property type="term" value="C:endomembrane system"/>
    <property type="evidence" value="ECO:0007669"/>
    <property type="project" value="UniProtKB-SubCell"/>
</dbReference>
<reference evidence="11" key="1">
    <citation type="submission" date="2023-06" db="EMBL/GenBank/DDBJ databases">
        <title>Genome-scale phylogeny and comparative genomics of the fungal order Sordariales.</title>
        <authorList>
            <consortium name="Lawrence Berkeley National Laboratory"/>
            <person name="Hensen N."/>
            <person name="Bonometti L."/>
            <person name="Westerberg I."/>
            <person name="Brannstrom I.O."/>
            <person name="Guillou S."/>
            <person name="Cros-Aarteil S."/>
            <person name="Calhoun S."/>
            <person name="Haridas S."/>
            <person name="Kuo A."/>
            <person name="Mondo S."/>
            <person name="Pangilinan J."/>
            <person name="Riley R."/>
            <person name="Labutti K."/>
            <person name="Andreopoulos B."/>
            <person name="Lipzen A."/>
            <person name="Chen C."/>
            <person name="Yanf M."/>
            <person name="Daum C."/>
            <person name="Ng V."/>
            <person name="Clum A."/>
            <person name="Steindorff A."/>
            <person name="Ohm R."/>
            <person name="Martin F."/>
            <person name="Silar P."/>
            <person name="Natvig D."/>
            <person name="Lalanne C."/>
            <person name="Gautier V."/>
            <person name="Ament-Velasquez S.L."/>
            <person name="Kruys A."/>
            <person name="Hutchinson M.I."/>
            <person name="Powell A.J."/>
            <person name="Barry K."/>
            <person name="Miller A.N."/>
            <person name="Grigoriev I.V."/>
            <person name="Debuchy R."/>
            <person name="Gladieux P."/>
            <person name="Thoren M.H."/>
            <person name="Johannesson H."/>
        </authorList>
    </citation>
    <scope>NUCLEOTIDE SEQUENCE</scope>
    <source>
        <strain evidence="11">SMH4607-1</strain>
    </source>
</reference>
<evidence type="ECO:0000256" key="9">
    <source>
        <dbReference type="SAM" id="Phobius"/>
    </source>
</evidence>
<accession>A0AA40BBA6</accession>
<dbReference type="InterPro" id="IPR044880">
    <property type="entry name" value="NCX_ion-bd_dom_sf"/>
</dbReference>
<comment type="caution">
    <text evidence="11">The sequence shown here is derived from an EMBL/GenBank/DDBJ whole genome shotgun (WGS) entry which is preliminary data.</text>
</comment>
<feature type="domain" description="Sodium/calcium exchanger membrane region" evidence="10">
    <location>
        <begin position="110"/>
        <end position="264"/>
    </location>
</feature>
<keyword evidence="7 9" id="KW-0472">Membrane</keyword>
<keyword evidence="3" id="KW-0813">Transport</keyword>
<name>A0AA40BBA6_9PEZI</name>
<dbReference type="InterPro" id="IPR004713">
    <property type="entry name" value="CaH_exchang"/>
</dbReference>
<evidence type="ECO:0000256" key="7">
    <source>
        <dbReference type="ARBA" id="ARBA00023136"/>
    </source>
</evidence>
<feature type="domain" description="Sodium/calcium exchanger membrane region" evidence="10">
    <location>
        <begin position="430"/>
        <end position="577"/>
    </location>
</feature>
<keyword evidence="12" id="KW-1185">Reference proteome</keyword>
<evidence type="ECO:0000256" key="3">
    <source>
        <dbReference type="ARBA" id="ARBA00022448"/>
    </source>
</evidence>
<gene>
    <name evidence="11" type="ORF">B0H67DRAFT_596942</name>
</gene>
<feature type="region of interest" description="Disordered" evidence="8">
    <location>
        <begin position="340"/>
        <end position="359"/>
    </location>
</feature>
<protein>
    <submittedName>
        <fullName evidence="11">Sodium/calcium exchanger protein-domain-containing protein</fullName>
    </submittedName>
</protein>
<keyword evidence="6" id="KW-0406">Ion transport</keyword>
<feature type="transmembrane region" description="Helical" evidence="9">
    <location>
        <begin position="469"/>
        <end position="493"/>
    </location>
</feature>
<dbReference type="GO" id="GO:0015369">
    <property type="term" value="F:calcium:proton antiporter activity"/>
    <property type="evidence" value="ECO:0007669"/>
    <property type="project" value="UniProtKB-ARBA"/>
</dbReference>
<feature type="region of interest" description="Disordered" evidence="8">
    <location>
        <begin position="400"/>
        <end position="422"/>
    </location>
</feature>
<feature type="region of interest" description="Disordered" evidence="8">
    <location>
        <begin position="301"/>
        <end position="334"/>
    </location>
</feature>
<dbReference type="InterPro" id="IPR004837">
    <property type="entry name" value="NaCa_Exmemb"/>
</dbReference>
<feature type="transmembrane region" description="Helical" evidence="9">
    <location>
        <begin position="530"/>
        <end position="553"/>
    </location>
</feature>
<dbReference type="Gene3D" id="1.20.1420.30">
    <property type="entry name" value="NCX, central ion-binding region"/>
    <property type="match status" value="2"/>
</dbReference>
<dbReference type="GO" id="GO:0006874">
    <property type="term" value="P:intracellular calcium ion homeostasis"/>
    <property type="evidence" value="ECO:0007669"/>
    <property type="project" value="TreeGrafter"/>
</dbReference>
<sequence>MNTCRFYAHPSIPQLRPDRIKAWARVGAHGTSPLTPSAQPGAFQSNSNSESVLPTANEHGPSGIRARRPNMVAAFFLAIWGILTSSAINVLLVFVPVGIVVHAVGLSAGMVFAMNAMAIIPLAALLSYATESIAHRLGYTWGALLNVTFGNAVEFIIFSLALTKNHIRIVQAAIVGSLLATLVLILGMCFLWGGLRFREQVYNSTVTRMSASLLSLSVVSLMLPTAFHASFANMSMADKGVLKLSRGTSVILLLVYILYLIFQLKSHAYLYQATPQHVIERVSTPGPAAQYFNLRRIGAGQSNTTRQSQPSSPIQEGAVGSTAAAPDPSMQPARQEGPLLLRSFGVPPPNPYSSAPPTATTAAADLLPRSILPHHPHQPTRFRVVTRNPVPPFVPPFVPIPFDDSPPNEDDDSMTGENEPTAPRPSLTISILLLFTCTCLIALCAEFMVSSIDGLLAPSSSSSVALSEAFIGLILLPIIGNAAEQVTAVRVVLQNKMDLALAVALGSTIQIALLVTPVVVMMGWGMGKEMSLFFTLFETVCVFASVFVVQFLVLDGRSNYLEGALLLSAYVIIALGAFFYPGVREASMVGDGIET</sequence>
<dbReference type="PANTHER" id="PTHR31503">
    <property type="entry name" value="VACUOLAR CALCIUM ION TRANSPORTER"/>
    <property type="match status" value="1"/>
</dbReference>
<keyword evidence="4 9" id="KW-0812">Transmembrane</keyword>
<feature type="transmembrane region" description="Helical" evidence="9">
    <location>
        <begin position="103"/>
        <end position="129"/>
    </location>
</feature>
<dbReference type="AlphaFoldDB" id="A0AA40BBA6"/>
<evidence type="ECO:0000256" key="1">
    <source>
        <dbReference type="ARBA" id="ARBA00004127"/>
    </source>
</evidence>
<evidence type="ECO:0000256" key="8">
    <source>
        <dbReference type="SAM" id="MobiDB-lite"/>
    </source>
</evidence>
<dbReference type="FunFam" id="1.20.1420.30:FF:000016">
    <property type="entry name" value="Membrane bound cation transporter"/>
    <property type="match status" value="1"/>
</dbReference>
<evidence type="ECO:0000259" key="10">
    <source>
        <dbReference type="Pfam" id="PF01699"/>
    </source>
</evidence>
<comment type="subcellular location">
    <subcellularLocation>
        <location evidence="1">Endomembrane system</location>
        <topology evidence="1">Multi-pass membrane protein</topology>
    </subcellularLocation>
</comment>
<evidence type="ECO:0000313" key="11">
    <source>
        <dbReference type="EMBL" id="KAK0730949.1"/>
    </source>
</evidence>
<feature type="transmembrane region" description="Helical" evidence="9">
    <location>
        <begin position="141"/>
        <end position="163"/>
    </location>
</feature>
<feature type="transmembrane region" description="Helical" evidence="9">
    <location>
        <begin position="427"/>
        <end position="449"/>
    </location>
</feature>